<evidence type="ECO:0000256" key="3">
    <source>
        <dbReference type="ARBA" id="ARBA00023125"/>
    </source>
</evidence>
<feature type="region of interest" description="Disordered" evidence="5">
    <location>
        <begin position="389"/>
        <end position="408"/>
    </location>
</feature>
<protein>
    <submittedName>
        <fullName evidence="7">Integrase</fullName>
    </submittedName>
</protein>
<evidence type="ECO:0000256" key="1">
    <source>
        <dbReference type="ARBA" id="ARBA00008857"/>
    </source>
</evidence>
<dbReference type="InterPro" id="IPR050090">
    <property type="entry name" value="Tyrosine_recombinase_XerCD"/>
</dbReference>
<dbReference type="PATRIC" id="fig|264251.5.peg.2776"/>
<dbReference type="AlphaFoldDB" id="A0A0H2KM11"/>
<dbReference type="PANTHER" id="PTHR30349">
    <property type="entry name" value="PHAGE INTEGRASE-RELATED"/>
    <property type="match status" value="1"/>
</dbReference>
<keyword evidence="2" id="KW-0229">DNA integration</keyword>
<sequence>MARQRIPIGTFGDIYTAELDSGNYRARTKYRDIDGKLRLVEASGPTAKAAEMKLKLKVAQRGRVSGRLGELGPGSKFRDLAEVWIEDLALDGELAPNTRLLYERNMRKLVLPAFEEYTLRELSVGRVDRFLRALAKDKSQSMAKQAKTVLSLSLGLAVRYEALDRNPVAGVKRVKRSQTEARALAYAELEVIRAAVRNWRRGEGLSGPKPDGQLETIIEVMIGSSARIGEVLALRKCDVDVTSTPAMIRISGTIVSLKGQPTYRQPRPKSRRSVRCMAVPSYTAEALRKRLVEVAGQPSDALIFQSPNGTPLTTNNVRRRLREIISETGLTWVTPHSFRRTAATAVERQAGADLAAELLGQTSSEITKKHYIERKEDVNAHTAEILEALAPGQGKASSGLADDGGTGS</sequence>
<dbReference type="InterPro" id="IPR002104">
    <property type="entry name" value="Integrase_catalytic"/>
</dbReference>
<name>A0A0H2KM11_9MICO</name>
<evidence type="ECO:0000313" key="7">
    <source>
        <dbReference type="EMBL" id="KLN34203.1"/>
    </source>
</evidence>
<dbReference type="RefSeq" id="WP_047233403.1">
    <property type="nucleotide sequence ID" value="NZ_JNBQ01000018.1"/>
</dbReference>
<dbReference type="Gene3D" id="1.10.443.10">
    <property type="entry name" value="Intergrase catalytic core"/>
    <property type="match status" value="1"/>
</dbReference>
<comment type="similarity">
    <text evidence="1">Belongs to the 'phage' integrase family.</text>
</comment>
<organism evidence="7 8">
    <name type="scientific">Cellulosimicrobium funkei</name>
    <dbReference type="NCBI Taxonomy" id="264251"/>
    <lineage>
        <taxon>Bacteria</taxon>
        <taxon>Bacillati</taxon>
        <taxon>Actinomycetota</taxon>
        <taxon>Actinomycetes</taxon>
        <taxon>Micrococcales</taxon>
        <taxon>Promicromonosporaceae</taxon>
        <taxon>Cellulosimicrobium</taxon>
    </lineage>
</organism>
<keyword evidence="8" id="KW-1185">Reference proteome</keyword>
<feature type="domain" description="Tyr recombinase" evidence="6">
    <location>
        <begin position="179"/>
        <end position="387"/>
    </location>
</feature>
<dbReference type="STRING" id="264251.FB00_13615"/>
<dbReference type="EMBL" id="JNBQ01000018">
    <property type="protein sequence ID" value="KLN34203.1"/>
    <property type="molecule type" value="Genomic_DNA"/>
</dbReference>
<dbReference type="Gene3D" id="1.10.150.130">
    <property type="match status" value="1"/>
</dbReference>
<evidence type="ECO:0000256" key="4">
    <source>
        <dbReference type="ARBA" id="ARBA00023172"/>
    </source>
</evidence>
<dbReference type="Pfam" id="PF14659">
    <property type="entry name" value="Phage_int_SAM_3"/>
    <property type="match status" value="1"/>
</dbReference>
<evidence type="ECO:0000256" key="2">
    <source>
        <dbReference type="ARBA" id="ARBA00022908"/>
    </source>
</evidence>
<dbReference type="InterPro" id="IPR013762">
    <property type="entry name" value="Integrase-like_cat_sf"/>
</dbReference>
<keyword evidence="3" id="KW-0238">DNA-binding</keyword>
<dbReference type="Pfam" id="PF00589">
    <property type="entry name" value="Phage_integrase"/>
    <property type="match status" value="1"/>
</dbReference>
<gene>
    <name evidence="7" type="ORF">FB00_13615</name>
</gene>
<dbReference type="PANTHER" id="PTHR30349:SF64">
    <property type="entry name" value="PROPHAGE INTEGRASE INTD-RELATED"/>
    <property type="match status" value="1"/>
</dbReference>
<dbReference type="GO" id="GO:0006310">
    <property type="term" value="P:DNA recombination"/>
    <property type="evidence" value="ECO:0007669"/>
    <property type="project" value="UniProtKB-KW"/>
</dbReference>
<dbReference type="Proteomes" id="UP000035265">
    <property type="component" value="Unassembled WGS sequence"/>
</dbReference>
<dbReference type="GO" id="GO:0003677">
    <property type="term" value="F:DNA binding"/>
    <property type="evidence" value="ECO:0007669"/>
    <property type="project" value="UniProtKB-KW"/>
</dbReference>
<dbReference type="InterPro" id="IPR011010">
    <property type="entry name" value="DNA_brk_join_enz"/>
</dbReference>
<keyword evidence="4" id="KW-0233">DNA recombination</keyword>
<evidence type="ECO:0000256" key="5">
    <source>
        <dbReference type="SAM" id="MobiDB-lite"/>
    </source>
</evidence>
<evidence type="ECO:0000313" key="8">
    <source>
        <dbReference type="Proteomes" id="UP000035265"/>
    </source>
</evidence>
<dbReference type="InterPro" id="IPR010998">
    <property type="entry name" value="Integrase_recombinase_N"/>
</dbReference>
<dbReference type="InterPro" id="IPR004107">
    <property type="entry name" value="Integrase_SAM-like_N"/>
</dbReference>
<reference evidence="7 8" key="1">
    <citation type="submission" date="2014-05" db="EMBL/GenBank/DDBJ databases">
        <title>Cellulosimicrobium funkei U11 genome.</title>
        <authorList>
            <person name="Hu C."/>
            <person name="Gong Y."/>
            <person name="Wan W."/>
            <person name="Jiang M."/>
        </authorList>
    </citation>
    <scope>NUCLEOTIDE SEQUENCE [LARGE SCALE GENOMIC DNA]</scope>
    <source>
        <strain evidence="7 8">U11</strain>
    </source>
</reference>
<dbReference type="PROSITE" id="PS51898">
    <property type="entry name" value="TYR_RECOMBINASE"/>
    <property type="match status" value="1"/>
</dbReference>
<proteinExistence type="inferred from homology"/>
<accession>A0A0H2KM11</accession>
<dbReference type="SUPFAM" id="SSF56349">
    <property type="entry name" value="DNA breaking-rejoining enzymes"/>
    <property type="match status" value="1"/>
</dbReference>
<evidence type="ECO:0000259" key="6">
    <source>
        <dbReference type="PROSITE" id="PS51898"/>
    </source>
</evidence>
<comment type="caution">
    <text evidence="7">The sequence shown here is derived from an EMBL/GenBank/DDBJ whole genome shotgun (WGS) entry which is preliminary data.</text>
</comment>
<dbReference type="GO" id="GO:0015074">
    <property type="term" value="P:DNA integration"/>
    <property type="evidence" value="ECO:0007669"/>
    <property type="project" value="UniProtKB-KW"/>
</dbReference>